<dbReference type="EMBL" id="JARWAF010000010">
    <property type="protein sequence ID" value="MDJ1643050.1"/>
    <property type="molecule type" value="Genomic_DNA"/>
</dbReference>
<dbReference type="InterPro" id="IPR029063">
    <property type="entry name" value="SAM-dependent_MTases_sf"/>
</dbReference>
<keyword evidence="11" id="KW-1185">Reference proteome</keyword>
<reference evidence="10 11" key="1">
    <citation type="submission" date="2023-04" db="EMBL/GenBank/DDBJ databases">
        <title>A novel species of the genus Streptomyces: Streptomyces pakalii sp. nov. isolated from a Mexican soil jungle.</title>
        <authorList>
            <person name="Chavez-Hernandez M.A."/>
            <person name="Ortiz-Alvarez J."/>
            <person name="Villa-Tanaca L."/>
            <person name="Hernandez-Rodriguez C."/>
        </authorList>
    </citation>
    <scope>NUCLEOTIDE SEQUENCE [LARGE SCALE GENOMIC DNA]</scope>
    <source>
        <strain evidence="10 11">ENCB-J15</strain>
    </source>
</reference>
<dbReference type="GO" id="GO:0032259">
    <property type="term" value="P:methylation"/>
    <property type="evidence" value="ECO:0007669"/>
    <property type="project" value="UniProtKB-KW"/>
</dbReference>
<evidence type="ECO:0000259" key="9">
    <source>
        <dbReference type="Pfam" id="PF12161"/>
    </source>
</evidence>
<sequence>MVAPVRDNIVLAPHAAAQTNSLVAKLWNYCNVLRDNGLSTIEYVEQLSYLLFLKMVDELNDDPFSEEDAAEIVPKEYDWKSIANKKGKALELHYRNVLDALGTRPGTTLGTIFTKAQNRITEPALLEKLVVDLIGKQSWTVGDADLKGDAYEGLLAKGAEDTKTGAGQYFTPRPLIDAIVEVMRPRPEDTITDPACGTGGFLIAAHSYIRKHHMKDLTREQRLALGQRKIWGNELVPGTARLAAMNLLLHGIGSSEGKSLIDIGDALARKPTNKHASLVLANPPFGKKSAITVIGSEGKAEKEDISYDRDDFRATTTNKQLNFLQHIMSLTAIDGRAAVVLPDNVLFEGGAGEKIRRRLLDEFNLHTILRLPTGIFYAGGVKANVLFFEKKTPRADGKPHTSKVWVYDLRTAKHFTLKQRPLTRADLEDFVQAYGENLSDRVDTSAEEGGRFKAYTYDELIKRDKLNLDLTWMKDPALEDADSLLPPEVIAAEIVQDLQAALSEFAAIAEALGGEIPADAEPE</sequence>
<evidence type="ECO:0000256" key="7">
    <source>
        <dbReference type="ARBA" id="ARBA00047942"/>
    </source>
</evidence>
<evidence type="ECO:0000313" key="10">
    <source>
        <dbReference type="EMBL" id="MDJ1643050.1"/>
    </source>
</evidence>
<keyword evidence="5" id="KW-0949">S-adenosyl-L-methionine</keyword>
<evidence type="ECO:0000256" key="1">
    <source>
        <dbReference type="ARBA" id="ARBA00006594"/>
    </source>
</evidence>
<dbReference type="Pfam" id="PF02384">
    <property type="entry name" value="N6_Mtase"/>
    <property type="match status" value="1"/>
</dbReference>
<dbReference type="Pfam" id="PF12161">
    <property type="entry name" value="HsdM_N"/>
    <property type="match status" value="1"/>
</dbReference>
<dbReference type="Gene3D" id="3.40.50.150">
    <property type="entry name" value="Vaccinia Virus protein VP39"/>
    <property type="match status" value="1"/>
</dbReference>
<dbReference type="PANTHER" id="PTHR42933">
    <property type="entry name" value="SLR6095 PROTEIN"/>
    <property type="match status" value="1"/>
</dbReference>
<name>A0ABT7DB61_9ACTN</name>
<keyword evidence="6" id="KW-0680">Restriction system</keyword>
<dbReference type="PRINTS" id="PR00507">
    <property type="entry name" value="N12N6MTFRASE"/>
</dbReference>
<dbReference type="RefSeq" id="WP_283897248.1">
    <property type="nucleotide sequence ID" value="NZ_JARWAF010000010.1"/>
</dbReference>
<dbReference type="SUPFAM" id="SSF53335">
    <property type="entry name" value="S-adenosyl-L-methionine-dependent methyltransferases"/>
    <property type="match status" value="1"/>
</dbReference>
<accession>A0ABT7DB61</accession>
<comment type="caution">
    <text evidence="10">The sequence shown here is derived from an EMBL/GenBank/DDBJ whole genome shotgun (WGS) entry which is preliminary data.</text>
</comment>
<dbReference type="InterPro" id="IPR022749">
    <property type="entry name" value="D12N6_MeTrfase_N"/>
</dbReference>
<protein>
    <recommendedName>
        <fullName evidence="2">site-specific DNA-methyltransferase (adenine-specific)</fullName>
        <ecNumber evidence="2">2.1.1.72</ecNumber>
    </recommendedName>
</protein>
<comment type="catalytic activity">
    <reaction evidence="7">
        <text>a 2'-deoxyadenosine in DNA + S-adenosyl-L-methionine = an N(6)-methyl-2'-deoxyadenosine in DNA + S-adenosyl-L-homocysteine + H(+)</text>
        <dbReference type="Rhea" id="RHEA:15197"/>
        <dbReference type="Rhea" id="RHEA-COMP:12418"/>
        <dbReference type="Rhea" id="RHEA-COMP:12419"/>
        <dbReference type="ChEBI" id="CHEBI:15378"/>
        <dbReference type="ChEBI" id="CHEBI:57856"/>
        <dbReference type="ChEBI" id="CHEBI:59789"/>
        <dbReference type="ChEBI" id="CHEBI:90615"/>
        <dbReference type="ChEBI" id="CHEBI:90616"/>
        <dbReference type="EC" id="2.1.1.72"/>
    </reaction>
</comment>
<comment type="similarity">
    <text evidence="1">Belongs to the N(4)/N(6)-methyltransferase family.</text>
</comment>
<evidence type="ECO:0000256" key="5">
    <source>
        <dbReference type="ARBA" id="ARBA00022691"/>
    </source>
</evidence>
<feature type="domain" description="DNA methylase adenine-specific" evidence="8">
    <location>
        <begin position="144"/>
        <end position="464"/>
    </location>
</feature>
<feature type="domain" description="N6 adenine-specific DNA methyltransferase N-terminal" evidence="9">
    <location>
        <begin position="23"/>
        <end position="131"/>
    </location>
</feature>
<dbReference type="InterPro" id="IPR003356">
    <property type="entry name" value="DNA_methylase_A-5"/>
</dbReference>
<evidence type="ECO:0000256" key="4">
    <source>
        <dbReference type="ARBA" id="ARBA00022679"/>
    </source>
</evidence>
<dbReference type="EC" id="2.1.1.72" evidence="2"/>
<dbReference type="InterPro" id="IPR038333">
    <property type="entry name" value="T1MK-like_N_sf"/>
</dbReference>
<keyword evidence="3 10" id="KW-0489">Methyltransferase</keyword>
<gene>
    <name evidence="10" type="ORF">P5W92_21940</name>
</gene>
<evidence type="ECO:0000313" key="11">
    <source>
        <dbReference type="Proteomes" id="UP001237194"/>
    </source>
</evidence>
<dbReference type="GO" id="GO:0008168">
    <property type="term" value="F:methyltransferase activity"/>
    <property type="evidence" value="ECO:0007669"/>
    <property type="project" value="UniProtKB-KW"/>
</dbReference>
<proteinExistence type="inferred from homology"/>
<evidence type="ECO:0000256" key="6">
    <source>
        <dbReference type="ARBA" id="ARBA00022747"/>
    </source>
</evidence>
<keyword evidence="4 10" id="KW-0808">Transferase</keyword>
<evidence type="ECO:0000256" key="2">
    <source>
        <dbReference type="ARBA" id="ARBA00011900"/>
    </source>
</evidence>
<evidence type="ECO:0000259" key="8">
    <source>
        <dbReference type="Pfam" id="PF02384"/>
    </source>
</evidence>
<dbReference type="Proteomes" id="UP001237194">
    <property type="component" value="Unassembled WGS sequence"/>
</dbReference>
<organism evidence="10 11">
    <name type="scientific">Streptomyces pakalii</name>
    <dbReference type="NCBI Taxonomy" id="3036494"/>
    <lineage>
        <taxon>Bacteria</taxon>
        <taxon>Bacillati</taxon>
        <taxon>Actinomycetota</taxon>
        <taxon>Actinomycetes</taxon>
        <taxon>Kitasatosporales</taxon>
        <taxon>Streptomycetaceae</taxon>
        <taxon>Streptomyces</taxon>
    </lineage>
</organism>
<dbReference type="InterPro" id="IPR051537">
    <property type="entry name" value="DNA_Adenine_Mtase"/>
</dbReference>
<dbReference type="Gene3D" id="1.20.1260.30">
    <property type="match status" value="1"/>
</dbReference>
<dbReference type="PANTHER" id="PTHR42933:SF4">
    <property type="entry name" value="TYPE I RESTRICTION ENZYME ECOKI METHYLASE SUBUNIT"/>
    <property type="match status" value="1"/>
</dbReference>
<evidence type="ECO:0000256" key="3">
    <source>
        <dbReference type="ARBA" id="ARBA00022603"/>
    </source>
</evidence>